<organism evidence="9 10">
    <name type="scientific">Corynebacterium freneyi DNF00450</name>
    <dbReference type="NCBI Taxonomy" id="1287475"/>
    <lineage>
        <taxon>Bacteria</taxon>
        <taxon>Bacillati</taxon>
        <taxon>Actinomycetota</taxon>
        <taxon>Actinomycetes</taxon>
        <taxon>Mycobacteriales</taxon>
        <taxon>Corynebacteriaceae</taxon>
        <taxon>Corynebacterium</taxon>
    </lineage>
</organism>
<dbReference type="InterPro" id="IPR000760">
    <property type="entry name" value="Inositol_monophosphatase-like"/>
</dbReference>
<protein>
    <recommendedName>
        <fullName evidence="8">Inositol-1-monophosphatase</fullName>
        <ecNumber evidence="8">3.1.3.25</ecNumber>
    </recommendedName>
</protein>
<evidence type="ECO:0000256" key="4">
    <source>
        <dbReference type="ARBA" id="ARBA00022723"/>
    </source>
</evidence>
<evidence type="ECO:0000256" key="2">
    <source>
        <dbReference type="ARBA" id="ARBA00001946"/>
    </source>
</evidence>
<dbReference type="Gene3D" id="3.30.540.10">
    <property type="entry name" value="Fructose-1,6-Bisphosphatase, subunit A, domain 1"/>
    <property type="match status" value="1"/>
</dbReference>
<evidence type="ECO:0000256" key="3">
    <source>
        <dbReference type="ARBA" id="ARBA00009759"/>
    </source>
</evidence>
<feature type="binding site" evidence="7">
    <location>
        <position position="107"/>
    </location>
    <ligand>
        <name>Mg(2+)</name>
        <dbReference type="ChEBI" id="CHEBI:18420"/>
        <label>1</label>
        <note>catalytic</note>
    </ligand>
</feature>
<dbReference type="Gene3D" id="3.40.190.80">
    <property type="match status" value="1"/>
</dbReference>
<reference evidence="9 10" key="1">
    <citation type="submission" date="2014-07" db="EMBL/GenBank/DDBJ databases">
        <authorList>
            <person name="McCorrison J."/>
            <person name="Sanka R."/>
            <person name="Torralba M."/>
            <person name="Gillis M."/>
            <person name="Haft D.H."/>
            <person name="Methe B."/>
            <person name="Sutton G."/>
            <person name="Nelson K.E."/>
        </authorList>
    </citation>
    <scope>NUCLEOTIDE SEQUENCE [LARGE SCALE GENOMIC DNA]</scope>
    <source>
        <strain evidence="9 10">DNF00450</strain>
    </source>
</reference>
<keyword evidence="4 7" id="KW-0479">Metal-binding</keyword>
<evidence type="ECO:0000256" key="7">
    <source>
        <dbReference type="PIRSR" id="PIRSR600760-2"/>
    </source>
</evidence>
<keyword evidence="6 7" id="KW-0460">Magnesium</keyword>
<feature type="binding site" evidence="7">
    <location>
        <position position="110"/>
    </location>
    <ligand>
        <name>Mg(2+)</name>
        <dbReference type="ChEBI" id="CHEBI:18420"/>
        <label>1</label>
        <note>catalytic</note>
    </ligand>
</feature>
<comment type="similarity">
    <text evidence="3 8">Belongs to the inositol monophosphatase superfamily.</text>
</comment>
<feature type="binding site" evidence="7">
    <location>
        <position position="239"/>
    </location>
    <ligand>
        <name>Mg(2+)</name>
        <dbReference type="ChEBI" id="CHEBI:18420"/>
        <label>1</label>
        <note>catalytic</note>
    </ligand>
</feature>
<dbReference type="EC" id="3.1.3.25" evidence="8"/>
<dbReference type="GO" id="GO:0006020">
    <property type="term" value="P:inositol metabolic process"/>
    <property type="evidence" value="ECO:0007669"/>
    <property type="project" value="TreeGrafter"/>
</dbReference>
<dbReference type="GO" id="GO:0007165">
    <property type="term" value="P:signal transduction"/>
    <property type="evidence" value="ECO:0007669"/>
    <property type="project" value="TreeGrafter"/>
</dbReference>
<dbReference type="Pfam" id="PF00459">
    <property type="entry name" value="Inositol_P"/>
    <property type="match status" value="1"/>
</dbReference>
<dbReference type="EMBL" id="JRNE01000047">
    <property type="protein sequence ID" value="KGF16921.1"/>
    <property type="molecule type" value="Genomic_DNA"/>
</dbReference>
<keyword evidence="5 8" id="KW-0378">Hydrolase</keyword>
<dbReference type="RefSeq" id="WP_035121903.1">
    <property type="nucleotide sequence ID" value="NZ_JRNE01000047.1"/>
</dbReference>
<proteinExistence type="inferred from homology"/>
<evidence type="ECO:0000256" key="8">
    <source>
        <dbReference type="RuleBase" id="RU364068"/>
    </source>
</evidence>
<dbReference type="GO" id="GO:0046854">
    <property type="term" value="P:phosphatidylinositol phosphate biosynthetic process"/>
    <property type="evidence" value="ECO:0007669"/>
    <property type="project" value="InterPro"/>
</dbReference>
<dbReference type="CDD" id="cd01639">
    <property type="entry name" value="IMPase"/>
    <property type="match status" value="1"/>
</dbReference>
<dbReference type="PANTHER" id="PTHR20854">
    <property type="entry name" value="INOSITOL MONOPHOSPHATASE"/>
    <property type="match status" value="1"/>
</dbReference>
<evidence type="ECO:0000256" key="5">
    <source>
        <dbReference type="ARBA" id="ARBA00022801"/>
    </source>
</evidence>
<evidence type="ECO:0000313" key="9">
    <source>
        <dbReference type="EMBL" id="KGF16921.1"/>
    </source>
</evidence>
<dbReference type="SUPFAM" id="SSF56655">
    <property type="entry name" value="Carbohydrate phosphatase"/>
    <property type="match status" value="1"/>
</dbReference>
<dbReference type="AlphaFoldDB" id="A0A095Y4E3"/>
<dbReference type="InterPro" id="IPR020550">
    <property type="entry name" value="Inositol_monophosphatase_CS"/>
</dbReference>
<dbReference type="PANTHER" id="PTHR20854:SF4">
    <property type="entry name" value="INOSITOL-1-MONOPHOSPHATASE-RELATED"/>
    <property type="match status" value="1"/>
</dbReference>
<dbReference type="Proteomes" id="UP000029548">
    <property type="component" value="Unassembled WGS sequence"/>
</dbReference>
<feature type="binding site" evidence="7">
    <location>
        <position position="90"/>
    </location>
    <ligand>
        <name>Mg(2+)</name>
        <dbReference type="ChEBI" id="CHEBI:18420"/>
        <label>2</label>
    </ligand>
</feature>
<feature type="binding site" evidence="7">
    <location>
        <position position="109"/>
    </location>
    <ligand>
        <name>Mg(2+)</name>
        <dbReference type="ChEBI" id="CHEBI:18420"/>
        <label>1</label>
        <note>catalytic</note>
    </ligand>
</feature>
<dbReference type="PROSITE" id="PS00629">
    <property type="entry name" value="IMP_1"/>
    <property type="match status" value="1"/>
</dbReference>
<evidence type="ECO:0000313" key="10">
    <source>
        <dbReference type="Proteomes" id="UP000029548"/>
    </source>
</evidence>
<comment type="catalytic activity">
    <reaction evidence="1 8">
        <text>a myo-inositol phosphate + H2O = myo-inositol + phosphate</text>
        <dbReference type="Rhea" id="RHEA:24056"/>
        <dbReference type="ChEBI" id="CHEBI:15377"/>
        <dbReference type="ChEBI" id="CHEBI:17268"/>
        <dbReference type="ChEBI" id="CHEBI:43474"/>
        <dbReference type="ChEBI" id="CHEBI:84139"/>
        <dbReference type="EC" id="3.1.3.25"/>
    </reaction>
</comment>
<dbReference type="GO" id="GO:0046872">
    <property type="term" value="F:metal ion binding"/>
    <property type="evidence" value="ECO:0007669"/>
    <property type="project" value="UniProtKB-KW"/>
</dbReference>
<evidence type="ECO:0000256" key="1">
    <source>
        <dbReference type="ARBA" id="ARBA00001033"/>
    </source>
</evidence>
<dbReference type="InterPro" id="IPR033942">
    <property type="entry name" value="IMPase"/>
</dbReference>
<comment type="cofactor">
    <cofactor evidence="2 7 8">
        <name>Mg(2+)</name>
        <dbReference type="ChEBI" id="CHEBI:18420"/>
    </cofactor>
</comment>
<gene>
    <name evidence="9" type="ORF">HMPREF1650_06170</name>
</gene>
<comment type="caution">
    <text evidence="9">The sequence shown here is derived from an EMBL/GenBank/DDBJ whole genome shotgun (WGS) entry which is preliminary data.</text>
</comment>
<dbReference type="PRINTS" id="PR00377">
    <property type="entry name" value="IMPHPHTASES"/>
</dbReference>
<dbReference type="PROSITE" id="PS00630">
    <property type="entry name" value="IMP_2"/>
    <property type="match status" value="1"/>
</dbReference>
<sequence>MTVNDTESAHTPDYTDAPADLRAMAVLLASAAADHIRVRRRELGVGGGRAEGTDVKSSRVDPVTVVDRESEDLIRRLVASLRPGDVVFGEEAGGAGARAQGVRWIVDPIDGTVNFLYGIPAYGVSIACEKDGRIVAGAVADVAGGRIFHAAKDGGAVVRDAHGREETLSCSAPADLGVSLVATGFAYAAQRRAAQGGLVADLLADVRDIRRIGSAALDLCLLATGAVDCYYEHGLNLWDWAAGALIAEEAGAVVKHPGPEAGSADGELVAAAAPTVADEFFAALQSRGALESINTLGR</sequence>
<name>A0A095Y4E3_9CORY</name>
<dbReference type="GO" id="GO:0008934">
    <property type="term" value="F:inositol monophosphate 1-phosphatase activity"/>
    <property type="evidence" value="ECO:0007669"/>
    <property type="project" value="InterPro"/>
</dbReference>
<dbReference type="InterPro" id="IPR020583">
    <property type="entry name" value="Inositol_monoP_metal-BS"/>
</dbReference>
<accession>A0A095Y4E3</accession>
<evidence type="ECO:0000256" key="6">
    <source>
        <dbReference type="ARBA" id="ARBA00022842"/>
    </source>
</evidence>
<dbReference type="eggNOG" id="COG0483">
    <property type="taxonomic scope" value="Bacteria"/>
</dbReference>